<keyword evidence="1" id="KW-1133">Transmembrane helix</keyword>
<gene>
    <name evidence="2" type="ORF">SNEC2469_LOCUS24989</name>
</gene>
<organism evidence="2 3">
    <name type="scientific">Symbiodinium necroappetens</name>
    <dbReference type="NCBI Taxonomy" id="1628268"/>
    <lineage>
        <taxon>Eukaryota</taxon>
        <taxon>Sar</taxon>
        <taxon>Alveolata</taxon>
        <taxon>Dinophyceae</taxon>
        <taxon>Suessiales</taxon>
        <taxon>Symbiodiniaceae</taxon>
        <taxon>Symbiodinium</taxon>
    </lineage>
</organism>
<proteinExistence type="predicted"/>
<protein>
    <submittedName>
        <fullName evidence="2">Uncharacterized protein</fullName>
    </submittedName>
</protein>
<feature type="transmembrane region" description="Helical" evidence="1">
    <location>
        <begin position="81"/>
        <end position="100"/>
    </location>
</feature>
<feature type="transmembrane region" description="Helical" evidence="1">
    <location>
        <begin position="31"/>
        <end position="61"/>
    </location>
</feature>
<keyword evidence="1" id="KW-0812">Transmembrane</keyword>
<sequence length="143" mass="16550">MWPLLLLIGVVFSQRRQLKKMVEPPRKTRVLWSGCLWAFLSTMTVFDTSGNAIGYPVFFGFVLTYMRDRNGVIAGDWRESLATFFLVGAAVFAGVWIASIPSHLLPVRRSWKVVVWLQQLQSFSICLLLWLVTLFFRVYRRMG</sequence>
<dbReference type="EMBL" id="CAJNJA010048834">
    <property type="protein sequence ID" value="CAE7833927.1"/>
    <property type="molecule type" value="Genomic_DNA"/>
</dbReference>
<dbReference type="OrthoDB" id="423116at2759"/>
<evidence type="ECO:0000313" key="2">
    <source>
        <dbReference type="EMBL" id="CAE7833927.1"/>
    </source>
</evidence>
<dbReference type="AlphaFoldDB" id="A0A812ZPZ1"/>
<comment type="caution">
    <text evidence="2">The sequence shown here is derived from an EMBL/GenBank/DDBJ whole genome shotgun (WGS) entry which is preliminary data.</text>
</comment>
<name>A0A812ZPZ1_9DINO</name>
<feature type="transmembrane region" description="Helical" evidence="1">
    <location>
        <begin position="120"/>
        <end position="139"/>
    </location>
</feature>
<evidence type="ECO:0000313" key="3">
    <source>
        <dbReference type="Proteomes" id="UP000601435"/>
    </source>
</evidence>
<evidence type="ECO:0000256" key="1">
    <source>
        <dbReference type="SAM" id="Phobius"/>
    </source>
</evidence>
<keyword evidence="3" id="KW-1185">Reference proteome</keyword>
<accession>A0A812ZPZ1</accession>
<keyword evidence="1" id="KW-0472">Membrane</keyword>
<dbReference type="Proteomes" id="UP000601435">
    <property type="component" value="Unassembled WGS sequence"/>
</dbReference>
<reference evidence="2" key="1">
    <citation type="submission" date="2021-02" db="EMBL/GenBank/DDBJ databases">
        <authorList>
            <person name="Dougan E. K."/>
            <person name="Rhodes N."/>
            <person name="Thang M."/>
            <person name="Chan C."/>
        </authorList>
    </citation>
    <scope>NUCLEOTIDE SEQUENCE</scope>
</reference>